<name>A0ACB8Z2I4_ARCLA</name>
<comment type="caution">
    <text evidence="1">The sequence shown here is derived from an EMBL/GenBank/DDBJ whole genome shotgun (WGS) entry which is preliminary data.</text>
</comment>
<dbReference type="EMBL" id="CM042057">
    <property type="protein sequence ID" value="KAI3691778.1"/>
    <property type="molecule type" value="Genomic_DNA"/>
</dbReference>
<reference evidence="1 2" key="2">
    <citation type="journal article" date="2022" name="Mol. Ecol. Resour.">
        <title>The genomes of chicory, endive, great burdock and yacon provide insights into Asteraceae paleo-polyploidization history and plant inulin production.</title>
        <authorList>
            <person name="Fan W."/>
            <person name="Wang S."/>
            <person name="Wang H."/>
            <person name="Wang A."/>
            <person name="Jiang F."/>
            <person name="Liu H."/>
            <person name="Zhao H."/>
            <person name="Xu D."/>
            <person name="Zhang Y."/>
        </authorList>
    </citation>
    <scope>NUCLEOTIDE SEQUENCE [LARGE SCALE GENOMIC DNA]</scope>
    <source>
        <strain evidence="2">cv. Niubang</strain>
    </source>
</reference>
<evidence type="ECO:0000313" key="2">
    <source>
        <dbReference type="Proteomes" id="UP001055879"/>
    </source>
</evidence>
<accession>A0ACB8Z2I4</accession>
<reference evidence="2" key="1">
    <citation type="journal article" date="2022" name="Mol. Ecol. Resour.">
        <title>The genomes of chicory, endive, great burdock and yacon provide insights into Asteraceae palaeo-polyploidization history and plant inulin production.</title>
        <authorList>
            <person name="Fan W."/>
            <person name="Wang S."/>
            <person name="Wang H."/>
            <person name="Wang A."/>
            <person name="Jiang F."/>
            <person name="Liu H."/>
            <person name="Zhao H."/>
            <person name="Xu D."/>
            <person name="Zhang Y."/>
        </authorList>
    </citation>
    <scope>NUCLEOTIDE SEQUENCE [LARGE SCALE GENOMIC DNA]</scope>
    <source>
        <strain evidence="2">cv. Niubang</strain>
    </source>
</reference>
<organism evidence="1 2">
    <name type="scientific">Arctium lappa</name>
    <name type="common">Greater burdock</name>
    <name type="synonym">Lappa major</name>
    <dbReference type="NCBI Taxonomy" id="4217"/>
    <lineage>
        <taxon>Eukaryota</taxon>
        <taxon>Viridiplantae</taxon>
        <taxon>Streptophyta</taxon>
        <taxon>Embryophyta</taxon>
        <taxon>Tracheophyta</taxon>
        <taxon>Spermatophyta</taxon>
        <taxon>Magnoliopsida</taxon>
        <taxon>eudicotyledons</taxon>
        <taxon>Gunneridae</taxon>
        <taxon>Pentapetalae</taxon>
        <taxon>asterids</taxon>
        <taxon>campanulids</taxon>
        <taxon>Asterales</taxon>
        <taxon>Asteraceae</taxon>
        <taxon>Carduoideae</taxon>
        <taxon>Cardueae</taxon>
        <taxon>Arctiinae</taxon>
        <taxon>Arctium</taxon>
    </lineage>
</organism>
<gene>
    <name evidence="1" type="ORF">L6452_31580</name>
</gene>
<keyword evidence="2" id="KW-1185">Reference proteome</keyword>
<dbReference type="Proteomes" id="UP001055879">
    <property type="component" value="Linkage Group LG11"/>
</dbReference>
<evidence type="ECO:0000313" key="1">
    <source>
        <dbReference type="EMBL" id="KAI3691778.1"/>
    </source>
</evidence>
<protein>
    <submittedName>
        <fullName evidence="1">Uncharacterized protein</fullName>
    </submittedName>
</protein>
<proteinExistence type="predicted"/>
<sequence length="66" mass="7589">MWEATRPIRRTTATNLIISNHELKKRQEGRVKERDVITKKTETDSLLDFAGEFANLIPESFTSSPL</sequence>